<dbReference type="OMA" id="PDQMKHR"/>
<dbReference type="GO" id="GO:0030688">
    <property type="term" value="C:preribosome, small subunit precursor"/>
    <property type="evidence" value="ECO:0007669"/>
    <property type="project" value="EnsemblFungi"/>
</dbReference>
<evidence type="ECO:0000256" key="3">
    <source>
        <dbReference type="ARBA" id="ARBA00023242"/>
    </source>
</evidence>
<dbReference type="Gene3D" id="1.25.10.10">
    <property type="entry name" value="Leucine-rich Repeat Variant"/>
    <property type="match status" value="2"/>
</dbReference>
<protein>
    <submittedName>
        <fullName evidence="7">Uncharacterized protein</fullName>
    </submittedName>
</protein>
<dbReference type="Proteomes" id="UP000005666">
    <property type="component" value="Chromosome 4"/>
</dbReference>
<dbReference type="SUPFAM" id="SSF48371">
    <property type="entry name" value="ARM repeat"/>
    <property type="match status" value="1"/>
</dbReference>
<evidence type="ECO:0000313" key="7">
    <source>
        <dbReference type="EMBL" id="CCE62724.1"/>
    </source>
</evidence>
<dbReference type="GeneID" id="11534619"/>
<dbReference type="GO" id="GO:0000462">
    <property type="term" value="P:maturation of SSU-rRNA from tricistronic rRNA transcript (SSU-rRNA, 5.8S rRNA, LSU-rRNA)"/>
    <property type="evidence" value="ECO:0007669"/>
    <property type="project" value="EnsemblFungi"/>
</dbReference>
<dbReference type="InterPro" id="IPR012978">
    <property type="entry name" value="HEAT_RRP12"/>
</dbReference>
<evidence type="ECO:0000313" key="8">
    <source>
        <dbReference type="Proteomes" id="UP000005666"/>
    </source>
</evidence>
<gene>
    <name evidence="7" type="primary">TPHA0D00810</name>
    <name evidence="7" type="ordered locus">TPHA_0D00810</name>
</gene>
<keyword evidence="8" id="KW-1185">Reference proteome</keyword>
<dbReference type="Pfam" id="PF08161">
    <property type="entry name" value="RRP12_HEAT"/>
    <property type="match status" value="1"/>
</dbReference>
<reference evidence="7 8" key="1">
    <citation type="journal article" date="2011" name="Proc. Natl. Acad. Sci. U.S.A.">
        <title>Evolutionary erosion of yeast sex chromosomes by mating-type switching accidents.</title>
        <authorList>
            <person name="Gordon J.L."/>
            <person name="Armisen D."/>
            <person name="Proux-Wera E."/>
            <person name="Oheigeartaigh S.S."/>
            <person name="Byrne K.P."/>
            <person name="Wolfe K.H."/>
        </authorList>
    </citation>
    <scope>NUCLEOTIDE SEQUENCE [LARGE SCALE GENOMIC DNA]</scope>
    <source>
        <strain evidence="8">ATCC 24235 / CBS 4417 / NBRC 1672 / NRRL Y-8282 / UCD 70-5</strain>
    </source>
</reference>
<evidence type="ECO:0000259" key="6">
    <source>
        <dbReference type="Pfam" id="PF25772"/>
    </source>
</evidence>
<dbReference type="EMBL" id="HE612859">
    <property type="protein sequence ID" value="CCE62724.1"/>
    <property type="molecule type" value="Genomic_DNA"/>
</dbReference>
<dbReference type="STRING" id="1071381.G8BSA3"/>
<evidence type="ECO:0000259" key="5">
    <source>
        <dbReference type="Pfam" id="PF08161"/>
    </source>
</evidence>
<dbReference type="InterPro" id="IPR052087">
    <property type="entry name" value="RRP12"/>
</dbReference>
<keyword evidence="3" id="KW-0539">Nucleus</keyword>
<comment type="subcellular location">
    <subcellularLocation>
        <location evidence="1">Nucleus</location>
    </subcellularLocation>
</comment>
<dbReference type="eggNOG" id="KOG1248">
    <property type="taxonomic scope" value="Eukaryota"/>
</dbReference>
<proteinExistence type="inferred from homology"/>
<dbReference type="PANTHER" id="PTHR48287:SF1">
    <property type="entry name" value="ARM REPEAT SUPERFAMILY PROTEIN"/>
    <property type="match status" value="1"/>
</dbReference>
<feature type="domain" description="RRP12 N-terminal HEAT" evidence="6">
    <location>
        <begin position="26"/>
        <end position="228"/>
    </location>
</feature>
<accession>G8BSA3</accession>
<name>G8BSA3_TETPH</name>
<feature type="region of interest" description="Disordered" evidence="4">
    <location>
        <begin position="1017"/>
        <end position="1041"/>
    </location>
</feature>
<evidence type="ECO:0000256" key="2">
    <source>
        <dbReference type="ARBA" id="ARBA00007690"/>
    </source>
</evidence>
<dbReference type="AlphaFoldDB" id="G8BSA3"/>
<evidence type="ECO:0000256" key="1">
    <source>
        <dbReference type="ARBA" id="ARBA00004123"/>
    </source>
</evidence>
<dbReference type="OrthoDB" id="2192888at2759"/>
<dbReference type="PANTHER" id="PTHR48287">
    <property type="entry name" value="ARM REPEAT SUPERFAMILY PROTEIN"/>
    <property type="match status" value="1"/>
</dbReference>
<feature type="region of interest" description="Disordered" evidence="4">
    <location>
        <begin position="1161"/>
        <end position="1216"/>
    </location>
</feature>
<sequence length="1216" mass="136126">MDADRVAHYLELEDKLAKIRIQIHSKLDNQKHIAIILSAVEENIQNLDTNDTSKNLVHYMVSLMSLLDQAIDPNTHKIKDLSLLSSTCYLLDIIFHYAPKQLLKSKFSEILTKIAPCITDEGASAALIRSAIGCLESQLIAQDAQIWNNTQALTVTPRRGLQGLLELSLDPRPKIRKRAAEAVFNILSNPPAAPTAEHVASIFIASFCIKSLTSVMNEFSVTSNKKLRNQSGPNDLNTKIIHNIRFISKVISSNQWPSPQIEPLCDLLLEVTKSSDQFLVTAAFECFESLFNSLSEQSSTLGLADNKFLNVLEIIYSLKPSNNDTHLAGAWIAVVVKSLSSYAVHQPLKAMQKIPEVFKLISTYLASESEEIYTSASQCLIAILTNAIRDELLLELPSNTEATIDVVDGLLEEMSVLITDFLSIKYTHCGKEILNVLAAAFTKLRHRANPSFIKLLVIVDQWRINENNYMEYRNEVEKVIGSAISGMGPDIVLSYLPLNLENPTDEQPGRAWLLPILRDYTKNTRLLTFINEILPLIEVFEDKCKQLNSESVQLKVFQTVIDQLWSTLPRFCELPTDLQESFTSDFASKLSSILYSKVELRTTICHALKMLVDSNSAYANGALADNILLQESFPVQNAKDNLTYLSKMSPNILSVLFNVYSQTAPNARGYILETIESFIKITTEEDLQTTFNKVCTLLNSAMDEESENVQKGKPQLSATLLDLVVCMVKYVPASSYSALFSIFSITVNSVDALTQKRAYRIVTRLSELDAGFEALSGFISDITKVFVETSDKTQTSTRSVRLSAIKALVSMLPSNQMDFIVKVVPEVILATKDVNEKSRETAFETLIEMGKKMNEPNSVVRLSEIPGYDSTTPDQPSSVTEFFKIMSAGLIGESQHMVSATITAYACVVFEFKDEIDPSMLLEIYDTIQLYLTSNSREIAKSAIGYIKVCILGLPVELMHDKVPELLPKLLRWSNEHTGHFKAKVKNIIERMIRRFGYELVEQAFPEEDRKLLTNIRKARNRNSKKGSELSEGKSNATSAKGSRFMSAFDEVVYDSSDDENDDTEVSNGKGKKASKQFIIEGENPLDLLDSQTLAHISTTNVRNNKKEQRRKIRDDEAFSFDDEGKLVVKPGSSKTVNEEDPLMSVTSGINAYLDAVKNGPIRGQKNKLKFKKNKDADDEDDFDNSPKPTKKNDSRNKIGKGSFKKNQKFKSRRKL</sequence>
<dbReference type="InterPro" id="IPR011989">
    <property type="entry name" value="ARM-like"/>
</dbReference>
<comment type="similarity">
    <text evidence="2">Belongs to the RRP12 family.</text>
</comment>
<organism evidence="7 8">
    <name type="scientific">Tetrapisispora phaffii (strain ATCC 24235 / CBS 4417 / NBRC 1672 / NRRL Y-8282 / UCD 70-5)</name>
    <name type="common">Yeast</name>
    <name type="synonym">Fabospora phaffii</name>
    <dbReference type="NCBI Taxonomy" id="1071381"/>
    <lineage>
        <taxon>Eukaryota</taxon>
        <taxon>Fungi</taxon>
        <taxon>Dikarya</taxon>
        <taxon>Ascomycota</taxon>
        <taxon>Saccharomycotina</taxon>
        <taxon>Saccharomycetes</taxon>
        <taxon>Saccharomycetales</taxon>
        <taxon>Saccharomycetaceae</taxon>
        <taxon>Tetrapisispora</taxon>
    </lineage>
</organism>
<feature type="compositionally biased region" description="Basic residues" evidence="4">
    <location>
        <begin position="1203"/>
        <end position="1216"/>
    </location>
</feature>
<evidence type="ECO:0000256" key="4">
    <source>
        <dbReference type="SAM" id="MobiDB-lite"/>
    </source>
</evidence>
<dbReference type="KEGG" id="tpf:TPHA_0D00810"/>
<dbReference type="HOGENOM" id="CLU_003753_1_0_1"/>
<dbReference type="GO" id="GO:0005634">
    <property type="term" value="C:nucleus"/>
    <property type="evidence" value="ECO:0007669"/>
    <property type="project" value="UniProtKB-SubCell"/>
</dbReference>
<dbReference type="InterPro" id="IPR057860">
    <property type="entry name" value="HEAT_RRP12_N"/>
</dbReference>
<dbReference type="InterPro" id="IPR016024">
    <property type="entry name" value="ARM-type_fold"/>
</dbReference>
<feature type="domain" description="RRP12 HEAT" evidence="5">
    <location>
        <begin position="367"/>
        <end position="663"/>
    </location>
</feature>
<dbReference type="Pfam" id="PF25772">
    <property type="entry name" value="HEAT_RRP12_N"/>
    <property type="match status" value="1"/>
</dbReference>
<dbReference type="RefSeq" id="XP_003685158.1">
    <property type="nucleotide sequence ID" value="XM_003685110.1"/>
</dbReference>